<organism evidence="2 3">
    <name type="scientific">Achaetomium macrosporum</name>
    <dbReference type="NCBI Taxonomy" id="79813"/>
    <lineage>
        <taxon>Eukaryota</taxon>
        <taxon>Fungi</taxon>
        <taxon>Dikarya</taxon>
        <taxon>Ascomycota</taxon>
        <taxon>Pezizomycotina</taxon>
        <taxon>Sordariomycetes</taxon>
        <taxon>Sordariomycetidae</taxon>
        <taxon>Sordariales</taxon>
        <taxon>Chaetomiaceae</taxon>
        <taxon>Achaetomium</taxon>
    </lineage>
</organism>
<evidence type="ECO:0000313" key="3">
    <source>
        <dbReference type="Proteomes" id="UP001303760"/>
    </source>
</evidence>
<dbReference type="InterPro" id="IPR000719">
    <property type="entry name" value="Prot_kinase_dom"/>
</dbReference>
<comment type="caution">
    <text evidence="2">The sequence shown here is derived from an EMBL/GenBank/DDBJ whole genome shotgun (WGS) entry which is preliminary data.</text>
</comment>
<gene>
    <name evidence="2" type="ORF">C8A03DRAFT_44467</name>
</gene>
<dbReference type="GO" id="GO:0005524">
    <property type="term" value="F:ATP binding"/>
    <property type="evidence" value="ECO:0007669"/>
    <property type="project" value="InterPro"/>
</dbReference>
<evidence type="ECO:0000313" key="2">
    <source>
        <dbReference type="EMBL" id="KAK4237704.1"/>
    </source>
</evidence>
<protein>
    <recommendedName>
        <fullName evidence="1">Protein kinase domain-containing protein</fullName>
    </recommendedName>
</protein>
<reference evidence="2" key="2">
    <citation type="submission" date="2023-05" db="EMBL/GenBank/DDBJ databases">
        <authorList>
            <consortium name="Lawrence Berkeley National Laboratory"/>
            <person name="Steindorff A."/>
            <person name="Hensen N."/>
            <person name="Bonometti L."/>
            <person name="Westerberg I."/>
            <person name="Brannstrom I.O."/>
            <person name="Guillou S."/>
            <person name="Cros-Aarteil S."/>
            <person name="Calhoun S."/>
            <person name="Haridas S."/>
            <person name="Kuo A."/>
            <person name="Mondo S."/>
            <person name="Pangilinan J."/>
            <person name="Riley R."/>
            <person name="Labutti K."/>
            <person name="Andreopoulos B."/>
            <person name="Lipzen A."/>
            <person name="Chen C."/>
            <person name="Yanf M."/>
            <person name="Daum C."/>
            <person name="Ng V."/>
            <person name="Clum A."/>
            <person name="Ohm R."/>
            <person name="Martin F."/>
            <person name="Silar P."/>
            <person name="Natvig D."/>
            <person name="Lalanne C."/>
            <person name="Gautier V."/>
            <person name="Ament-Velasquez S.L."/>
            <person name="Kruys A."/>
            <person name="Hutchinson M.I."/>
            <person name="Powell A.J."/>
            <person name="Barry K."/>
            <person name="Miller A.N."/>
            <person name="Grigoriev I.V."/>
            <person name="Debuchy R."/>
            <person name="Gladieux P."/>
            <person name="Thoren M.H."/>
            <person name="Johannesson H."/>
        </authorList>
    </citation>
    <scope>NUCLEOTIDE SEQUENCE</scope>
    <source>
        <strain evidence="2">CBS 532.94</strain>
    </source>
</reference>
<dbReference type="InterPro" id="IPR011009">
    <property type="entry name" value="Kinase-like_dom_sf"/>
</dbReference>
<name>A0AAN7C963_9PEZI</name>
<dbReference type="SUPFAM" id="SSF56112">
    <property type="entry name" value="Protein kinase-like (PK-like)"/>
    <property type="match status" value="1"/>
</dbReference>
<reference evidence="2" key="1">
    <citation type="journal article" date="2023" name="Mol. Phylogenet. Evol.">
        <title>Genome-scale phylogeny and comparative genomics of the fungal order Sordariales.</title>
        <authorList>
            <person name="Hensen N."/>
            <person name="Bonometti L."/>
            <person name="Westerberg I."/>
            <person name="Brannstrom I.O."/>
            <person name="Guillou S."/>
            <person name="Cros-Aarteil S."/>
            <person name="Calhoun S."/>
            <person name="Haridas S."/>
            <person name="Kuo A."/>
            <person name="Mondo S."/>
            <person name="Pangilinan J."/>
            <person name="Riley R."/>
            <person name="LaButti K."/>
            <person name="Andreopoulos B."/>
            <person name="Lipzen A."/>
            <person name="Chen C."/>
            <person name="Yan M."/>
            <person name="Daum C."/>
            <person name="Ng V."/>
            <person name="Clum A."/>
            <person name="Steindorff A."/>
            <person name="Ohm R.A."/>
            <person name="Martin F."/>
            <person name="Silar P."/>
            <person name="Natvig D.O."/>
            <person name="Lalanne C."/>
            <person name="Gautier V."/>
            <person name="Ament-Velasquez S.L."/>
            <person name="Kruys A."/>
            <person name="Hutchinson M.I."/>
            <person name="Powell A.J."/>
            <person name="Barry K."/>
            <person name="Miller A.N."/>
            <person name="Grigoriev I.V."/>
            <person name="Debuchy R."/>
            <person name="Gladieux P."/>
            <person name="Hiltunen Thoren M."/>
            <person name="Johannesson H."/>
        </authorList>
    </citation>
    <scope>NUCLEOTIDE SEQUENCE</scope>
    <source>
        <strain evidence="2">CBS 532.94</strain>
    </source>
</reference>
<sequence>MASPGKASPRLAGVRYAGHGLTSAIFTFHYNGVHFQVVAASPEDRAGGEALVPPLYMFDESRLEDQLAKLTADACLPTMQQLAPTRIPDAQTLEQYLYPQTYTLQILTNFGRGGLTCRSLDGYPGIPERHPPVSEDSLRAMELDLETTDVPVVKASQVILVRRLQGLVWKVTVDGEEMICKASIDMFHHPLDDELETYLKIRSAGAKLRIPELKGIVVSYRGVIGILLGYVPHEHHNLRVLLARVDAGAISPDQATAFLRRKWATQIRETLRGLHNLGILWRDVKTDNVLINEDGDAVVLDFGGGNTMGWVDQDKYGSMEGEEQGLNKTMEALGVAGLDEE</sequence>
<evidence type="ECO:0000259" key="1">
    <source>
        <dbReference type="PROSITE" id="PS50011"/>
    </source>
</evidence>
<dbReference type="Gene3D" id="1.10.510.10">
    <property type="entry name" value="Transferase(Phosphotransferase) domain 1"/>
    <property type="match status" value="1"/>
</dbReference>
<proteinExistence type="predicted"/>
<feature type="domain" description="Protein kinase" evidence="1">
    <location>
        <begin position="104"/>
        <end position="341"/>
    </location>
</feature>
<dbReference type="PROSITE" id="PS50011">
    <property type="entry name" value="PROTEIN_KINASE_DOM"/>
    <property type="match status" value="1"/>
</dbReference>
<dbReference type="Pfam" id="PF00069">
    <property type="entry name" value="Pkinase"/>
    <property type="match status" value="1"/>
</dbReference>
<accession>A0AAN7C963</accession>
<dbReference type="EMBL" id="MU860126">
    <property type="protein sequence ID" value="KAK4237704.1"/>
    <property type="molecule type" value="Genomic_DNA"/>
</dbReference>
<dbReference type="AlphaFoldDB" id="A0AAN7C963"/>
<dbReference type="GO" id="GO:0004672">
    <property type="term" value="F:protein kinase activity"/>
    <property type="evidence" value="ECO:0007669"/>
    <property type="project" value="InterPro"/>
</dbReference>
<keyword evidence="3" id="KW-1185">Reference proteome</keyword>
<dbReference type="Proteomes" id="UP001303760">
    <property type="component" value="Unassembled WGS sequence"/>
</dbReference>